<dbReference type="Ensembl" id="ENSCCRT00020062113.1">
    <property type="protein sequence ID" value="ENSCCRP00020056335.1"/>
    <property type="gene ID" value="ENSCCRG00020026693.1"/>
</dbReference>
<dbReference type="GO" id="GO:0003723">
    <property type="term" value="F:RNA binding"/>
    <property type="evidence" value="ECO:0007669"/>
    <property type="project" value="UniProtKB-UniRule"/>
</dbReference>
<dbReference type="InterPro" id="IPR049560">
    <property type="entry name" value="MeTrfase_RsmB-F_NOP2_cat"/>
</dbReference>
<dbReference type="InterPro" id="IPR029063">
    <property type="entry name" value="SAM-dependent_MTases_sf"/>
</dbReference>
<dbReference type="GO" id="GO:0070475">
    <property type="term" value="P:rRNA base methylation"/>
    <property type="evidence" value="ECO:0007669"/>
    <property type="project" value="TreeGrafter"/>
</dbReference>
<reference evidence="7" key="1">
    <citation type="submission" date="2025-08" db="UniProtKB">
        <authorList>
            <consortium name="Ensembl"/>
        </authorList>
    </citation>
    <scope>IDENTIFICATION</scope>
</reference>
<dbReference type="GO" id="GO:0008173">
    <property type="term" value="F:RNA methyltransferase activity"/>
    <property type="evidence" value="ECO:0007669"/>
    <property type="project" value="InterPro"/>
</dbReference>
<evidence type="ECO:0000313" key="8">
    <source>
        <dbReference type="Proteomes" id="UP000694701"/>
    </source>
</evidence>
<evidence type="ECO:0000313" key="7">
    <source>
        <dbReference type="Ensembl" id="ENSCCRP00020056335.1"/>
    </source>
</evidence>
<organism evidence="7 8">
    <name type="scientific">Cyprinus carpio</name>
    <name type="common">Common carp</name>
    <dbReference type="NCBI Taxonomy" id="7962"/>
    <lineage>
        <taxon>Eukaryota</taxon>
        <taxon>Metazoa</taxon>
        <taxon>Chordata</taxon>
        <taxon>Craniata</taxon>
        <taxon>Vertebrata</taxon>
        <taxon>Euteleostomi</taxon>
        <taxon>Actinopterygii</taxon>
        <taxon>Neopterygii</taxon>
        <taxon>Teleostei</taxon>
        <taxon>Ostariophysi</taxon>
        <taxon>Cypriniformes</taxon>
        <taxon>Cyprinidae</taxon>
        <taxon>Cyprininae</taxon>
        <taxon>Cyprinus</taxon>
    </lineage>
</organism>
<comment type="similarity">
    <text evidence="5">Belongs to the class I-like SAM-binding methyltransferase superfamily. RsmB/NOP family.</text>
</comment>
<dbReference type="PANTHER" id="PTHR22807:SF4">
    <property type="entry name" value="28S RRNA (CYTOSINE-C(5))-METHYLTRANSFERASE"/>
    <property type="match status" value="1"/>
</dbReference>
<evidence type="ECO:0000256" key="1">
    <source>
        <dbReference type="ARBA" id="ARBA00022603"/>
    </source>
</evidence>
<evidence type="ECO:0000256" key="4">
    <source>
        <dbReference type="ARBA" id="ARBA00022884"/>
    </source>
</evidence>
<dbReference type="InterPro" id="IPR001678">
    <property type="entry name" value="MeTrfase_RsmB-F_NOP2_dom"/>
</dbReference>
<evidence type="ECO:0000256" key="5">
    <source>
        <dbReference type="PROSITE-ProRule" id="PRU01023"/>
    </source>
</evidence>
<proteinExistence type="inferred from homology"/>
<dbReference type="Pfam" id="PF01189">
    <property type="entry name" value="Methyltr_RsmB-F"/>
    <property type="match status" value="1"/>
</dbReference>
<evidence type="ECO:0000259" key="6">
    <source>
        <dbReference type="PROSITE" id="PS51686"/>
    </source>
</evidence>
<feature type="active site" description="Nucleophile" evidence="5">
    <location>
        <position position="45"/>
    </location>
</feature>
<feature type="domain" description="SAM-dependent MTase RsmB/NOP-type" evidence="6">
    <location>
        <begin position="1"/>
        <end position="107"/>
    </location>
</feature>
<dbReference type="PROSITE" id="PS51686">
    <property type="entry name" value="SAM_MT_RSMB_NOP"/>
    <property type="match status" value="1"/>
</dbReference>
<dbReference type="GO" id="GO:0005730">
    <property type="term" value="C:nucleolus"/>
    <property type="evidence" value="ECO:0007669"/>
    <property type="project" value="TreeGrafter"/>
</dbReference>
<name>A0A8C2FKA9_CYPCA</name>
<sequence length="108" mass="12520">MVCLRDEVSEPQDEGRLQALATFQQRCLNHALQFPQVQRVVYSTCSIHSQENEEVVSACLQQNPAFRLVYLLPNWLERGHEPFTECLRASTAKTRTHGFFVAIPFFFF</sequence>
<keyword evidence="1 5" id="KW-0489">Methyltransferase</keyword>
<evidence type="ECO:0000256" key="2">
    <source>
        <dbReference type="ARBA" id="ARBA00022679"/>
    </source>
</evidence>
<dbReference type="Gene3D" id="3.40.50.150">
    <property type="entry name" value="Vaccinia Virus protein VP39"/>
    <property type="match status" value="1"/>
</dbReference>
<accession>A0A8C2FKA9</accession>
<keyword evidence="3 5" id="KW-0949">S-adenosyl-L-methionine</keyword>
<keyword evidence="4 5" id="KW-0694">RNA-binding</keyword>
<dbReference type="InterPro" id="IPR023267">
    <property type="entry name" value="RCMT"/>
</dbReference>
<keyword evidence="2 5" id="KW-0808">Transferase</keyword>
<dbReference type="SUPFAM" id="SSF53335">
    <property type="entry name" value="S-adenosyl-L-methionine-dependent methyltransferases"/>
    <property type="match status" value="1"/>
</dbReference>
<protein>
    <recommendedName>
        <fullName evidence="6">SAM-dependent MTase RsmB/NOP-type domain-containing protein</fullName>
    </recommendedName>
</protein>
<evidence type="ECO:0000256" key="3">
    <source>
        <dbReference type="ARBA" id="ARBA00022691"/>
    </source>
</evidence>
<dbReference type="AlphaFoldDB" id="A0A8C2FKA9"/>
<dbReference type="PANTHER" id="PTHR22807">
    <property type="entry name" value="NOP2 YEAST -RELATED NOL1/NOP2/FMU SUN DOMAIN-CONTAINING"/>
    <property type="match status" value="1"/>
</dbReference>
<dbReference type="Proteomes" id="UP000694701">
    <property type="component" value="Unplaced"/>
</dbReference>
<comment type="caution">
    <text evidence="5">Lacks conserved residue(s) required for the propagation of feature annotation.</text>
</comment>